<protein>
    <recommendedName>
        <fullName evidence="4">NfeD-like C-terminal domain-containing protein</fullName>
    </recommendedName>
</protein>
<organism evidence="2 3">
    <name type="scientific">Reichenbachiella ulvae</name>
    <dbReference type="NCBI Taxonomy" id="2980104"/>
    <lineage>
        <taxon>Bacteria</taxon>
        <taxon>Pseudomonadati</taxon>
        <taxon>Bacteroidota</taxon>
        <taxon>Cytophagia</taxon>
        <taxon>Cytophagales</taxon>
        <taxon>Reichenbachiellaceae</taxon>
        <taxon>Reichenbachiella</taxon>
    </lineage>
</organism>
<reference evidence="2 3" key="1">
    <citation type="submission" date="2022-10" db="EMBL/GenBank/DDBJ databases">
        <title>Comparative genomics and taxonomic characterization of three novel marine species of genus Reichenbachiella exhibiting antioxidant and polysaccharide degradation activities.</title>
        <authorList>
            <person name="Muhammad N."/>
            <person name="Lee Y.-J."/>
            <person name="Ko J."/>
            <person name="Kim S.-G."/>
        </authorList>
    </citation>
    <scope>NUCLEOTIDE SEQUENCE [LARGE SCALE GENOMIC DNA]</scope>
    <source>
        <strain evidence="2 3">ABR2-5</strain>
    </source>
</reference>
<dbReference type="EMBL" id="JAOYOD010000001">
    <property type="protein sequence ID" value="MCV9387158.1"/>
    <property type="molecule type" value="Genomic_DNA"/>
</dbReference>
<dbReference type="InterPro" id="IPR012340">
    <property type="entry name" value="NA-bd_OB-fold"/>
</dbReference>
<evidence type="ECO:0000256" key="1">
    <source>
        <dbReference type="SAM" id="Phobius"/>
    </source>
</evidence>
<sequence length="195" mass="21459">MFDNFPEWWQSLELLEQIYWGIAIPFTVFFVLQLILTMFGGDIDHHGSTDMEIEADDGIGFQFFTLKNLIAFFTIFGWTGIASLDSGMSNGLSIAISMVSGIIMMLIMGSIFYFLGRANESGTLKMKNAIGGIGEVYMLIKGSRGNIGQVQIQVQGTLRTLEAITDDEEDLIPGNVITVVAIANNNILIVEKSKS</sequence>
<feature type="transmembrane region" description="Helical" evidence="1">
    <location>
        <begin position="59"/>
        <end position="81"/>
    </location>
</feature>
<feature type="transmembrane region" description="Helical" evidence="1">
    <location>
        <begin position="93"/>
        <end position="116"/>
    </location>
</feature>
<gene>
    <name evidence="2" type="ORF">N7U62_10820</name>
</gene>
<feature type="transmembrane region" description="Helical" evidence="1">
    <location>
        <begin position="18"/>
        <end position="39"/>
    </location>
</feature>
<proteinExistence type="predicted"/>
<name>A0ABT3CUC5_9BACT</name>
<keyword evidence="1" id="KW-0472">Membrane</keyword>
<accession>A0ABT3CUC5</accession>
<keyword evidence="1" id="KW-1133">Transmembrane helix</keyword>
<evidence type="ECO:0008006" key="4">
    <source>
        <dbReference type="Google" id="ProtNLM"/>
    </source>
</evidence>
<keyword evidence="3" id="KW-1185">Reference proteome</keyword>
<comment type="caution">
    <text evidence="2">The sequence shown here is derived from an EMBL/GenBank/DDBJ whole genome shotgun (WGS) entry which is preliminary data.</text>
</comment>
<evidence type="ECO:0000313" key="3">
    <source>
        <dbReference type="Proteomes" id="UP001300692"/>
    </source>
</evidence>
<evidence type="ECO:0000313" key="2">
    <source>
        <dbReference type="EMBL" id="MCV9387158.1"/>
    </source>
</evidence>
<dbReference type="RefSeq" id="WP_264137985.1">
    <property type="nucleotide sequence ID" value="NZ_JAOYOD010000001.1"/>
</dbReference>
<dbReference type="Gene3D" id="2.40.50.140">
    <property type="entry name" value="Nucleic acid-binding proteins"/>
    <property type="match status" value="1"/>
</dbReference>
<keyword evidence="1" id="KW-0812">Transmembrane</keyword>
<dbReference type="Proteomes" id="UP001300692">
    <property type="component" value="Unassembled WGS sequence"/>
</dbReference>